<feature type="non-terminal residue" evidence="2">
    <location>
        <position position="1"/>
    </location>
</feature>
<name>A0A9X0CQE7_9CNID</name>
<evidence type="ECO:0000313" key="2">
    <source>
        <dbReference type="EMBL" id="KAJ7372222.1"/>
    </source>
</evidence>
<accession>A0A9X0CQE7</accession>
<comment type="caution">
    <text evidence="2">The sequence shown here is derived from an EMBL/GenBank/DDBJ whole genome shotgun (WGS) entry which is preliminary data.</text>
</comment>
<dbReference type="EMBL" id="MU826838">
    <property type="protein sequence ID" value="KAJ7372222.1"/>
    <property type="molecule type" value="Genomic_DNA"/>
</dbReference>
<organism evidence="2 3">
    <name type="scientific">Desmophyllum pertusum</name>
    <dbReference type="NCBI Taxonomy" id="174260"/>
    <lineage>
        <taxon>Eukaryota</taxon>
        <taxon>Metazoa</taxon>
        <taxon>Cnidaria</taxon>
        <taxon>Anthozoa</taxon>
        <taxon>Hexacorallia</taxon>
        <taxon>Scleractinia</taxon>
        <taxon>Caryophylliina</taxon>
        <taxon>Caryophylliidae</taxon>
        <taxon>Desmophyllum</taxon>
    </lineage>
</organism>
<keyword evidence="3" id="KW-1185">Reference proteome</keyword>
<dbReference type="Proteomes" id="UP001163046">
    <property type="component" value="Unassembled WGS sequence"/>
</dbReference>
<feature type="region of interest" description="Disordered" evidence="1">
    <location>
        <begin position="12"/>
        <end position="37"/>
    </location>
</feature>
<reference evidence="2" key="1">
    <citation type="submission" date="2023-01" db="EMBL/GenBank/DDBJ databases">
        <title>Genome assembly of the deep-sea coral Lophelia pertusa.</title>
        <authorList>
            <person name="Herrera S."/>
            <person name="Cordes E."/>
        </authorList>
    </citation>
    <scope>NUCLEOTIDE SEQUENCE</scope>
    <source>
        <strain evidence="2">USNM1676648</strain>
        <tissue evidence="2">Polyp</tissue>
    </source>
</reference>
<dbReference type="AlphaFoldDB" id="A0A9X0CQE7"/>
<sequence length="102" mass="11432">DCLLAACGIGSSVSCSTDNSKKNSGSEQNQCSSKTQLLRTNEVEKSNSHFLRMPFESLSNINTGDRVCETKRTSTEQEHRSSSFAKHICLAKEQHNFNIYWI</sequence>
<evidence type="ECO:0000256" key="1">
    <source>
        <dbReference type="SAM" id="MobiDB-lite"/>
    </source>
</evidence>
<proteinExistence type="predicted"/>
<evidence type="ECO:0000313" key="3">
    <source>
        <dbReference type="Proteomes" id="UP001163046"/>
    </source>
</evidence>
<protein>
    <submittedName>
        <fullName evidence="2">Uncharacterized protein</fullName>
    </submittedName>
</protein>
<gene>
    <name evidence="2" type="ORF">OS493_020657</name>
</gene>